<dbReference type="Pfam" id="PF01048">
    <property type="entry name" value="PNP_UDP_1"/>
    <property type="match status" value="1"/>
</dbReference>
<feature type="domain" description="Nucleoside phosphorylase" evidence="3">
    <location>
        <begin position="41"/>
        <end position="196"/>
    </location>
</feature>
<proteinExistence type="inferred from homology"/>
<dbReference type="EC" id="3.2.2.26" evidence="1 2"/>
<evidence type="ECO:0000256" key="1">
    <source>
        <dbReference type="HAMAP-Rule" id="MF_00991"/>
    </source>
</evidence>
<name>A0A8J3NC73_9ACTN</name>
<evidence type="ECO:0000256" key="2">
    <source>
        <dbReference type="NCBIfam" id="TIGR03664"/>
    </source>
</evidence>
<evidence type="ECO:0000313" key="5">
    <source>
        <dbReference type="Proteomes" id="UP000612808"/>
    </source>
</evidence>
<comment type="pathway">
    <text evidence="1">Quinol/quinone metabolism; menaquinone biosynthesis.</text>
</comment>
<dbReference type="SUPFAM" id="SSF53167">
    <property type="entry name" value="Purine and uridine phosphorylases"/>
    <property type="match status" value="1"/>
</dbReference>
<dbReference type="GO" id="GO:0009234">
    <property type="term" value="P:menaquinone biosynthetic process"/>
    <property type="evidence" value="ECO:0007669"/>
    <property type="project" value="UniProtKB-UniRule"/>
</dbReference>
<dbReference type="NCBIfam" id="TIGR03664">
    <property type="entry name" value="fut_nucase"/>
    <property type="match status" value="1"/>
</dbReference>
<dbReference type="InterPro" id="IPR000845">
    <property type="entry name" value="Nucleoside_phosphorylase_d"/>
</dbReference>
<dbReference type="GO" id="GO:0008782">
    <property type="term" value="F:adenosylhomocysteine nucleosidase activity"/>
    <property type="evidence" value="ECO:0007669"/>
    <property type="project" value="TreeGrafter"/>
</dbReference>
<evidence type="ECO:0000313" key="4">
    <source>
        <dbReference type="EMBL" id="GID13776.1"/>
    </source>
</evidence>
<comment type="catalytic activity">
    <reaction evidence="1">
        <text>futalosine + H2O = dehypoxanthine futalosine + hypoxanthine</text>
        <dbReference type="Rhea" id="RHEA:25904"/>
        <dbReference type="ChEBI" id="CHEBI:15377"/>
        <dbReference type="ChEBI" id="CHEBI:17368"/>
        <dbReference type="ChEBI" id="CHEBI:58863"/>
        <dbReference type="ChEBI" id="CHEBI:58864"/>
        <dbReference type="EC" id="3.2.2.26"/>
    </reaction>
</comment>
<dbReference type="GO" id="GO:0019284">
    <property type="term" value="P:L-methionine salvage from S-adenosylmethionine"/>
    <property type="evidence" value="ECO:0007669"/>
    <property type="project" value="TreeGrafter"/>
</dbReference>
<dbReference type="Proteomes" id="UP000612808">
    <property type="component" value="Unassembled WGS sequence"/>
</dbReference>
<dbReference type="GO" id="GO:0005829">
    <property type="term" value="C:cytosol"/>
    <property type="evidence" value="ECO:0007669"/>
    <property type="project" value="TreeGrafter"/>
</dbReference>
<dbReference type="PANTHER" id="PTHR46832">
    <property type="entry name" value="5'-METHYLTHIOADENOSINE/S-ADENOSYLHOMOCYSTEINE NUCLEOSIDASE"/>
    <property type="match status" value="1"/>
</dbReference>
<keyword evidence="1" id="KW-0474">Menaquinone biosynthesis</keyword>
<dbReference type="HAMAP" id="MF_00991">
    <property type="entry name" value="MqnB"/>
    <property type="match status" value="1"/>
</dbReference>
<dbReference type="Gene3D" id="3.40.50.1580">
    <property type="entry name" value="Nucleoside phosphorylase domain"/>
    <property type="match status" value="1"/>
</dbReference>
<sequence length="220" mass="22266">MLPRLLIATAVPAERDAVRAGLGEGTVYPDPLSPDATDLDLVVVGVGPAAAAAATARRIVLAESEGAPYSAVLSVGVAGGFPGRIEIGDVVLGTAAVAADLGVDSPDGFLSVDTLGFGTATLPADPNLVHLPKFRTGKVLTVTTGTGTAERAAELAARHPDALAEAMEGYGVASAAHQAGLPYSEIRAISNMIGPRDTSAWRMDLALGALTEVFAIRESV</sequence>
<gene>
    <name evidence="1 4" type="primary">mqnB</name>
    <name evidence="4" type="ORF">Aru02nite_46650</name>
</gene>
<comment type="caution">
    <text evidence="4">The sequence shown here is derived from an EMBL/GenBank/DDBJ whole genome shotgun (WGS) entry which is preliminary data.</text>
</comment>
<dbReference type="NCBIfam" id="NF006087">
    <property type="entry name" value="PRK08236.1"/>
    <property type="match status" value="1"/>
</dbReference>
<accession>A0A8J3NC73</accession>
<dbReference type="InterPro" id="IPR035994">
    <property type="entry name" value="Nucleoside_phosphorylase_sf"/>
</dbReference>
<dbReference type="UniPathway" id="UPA00079"/>
<protein>
    <recommendedName>
        <fullName evidence="1 2">Futalosine hydrolase</fullName>
        <shortName evidence="1">FL hydrolase</shortName>
        <ecNumber evidence="1 2">3.2.2.26</ecNumber>
    </recommendedName>
    <alternativeName>
        <fullName evidence="1">Futalosine nucleosidase</fullName>
    </alternativeName>
    <alternativeName>
        <fullName evidence="1">Menaquinone biosynthetic enzyme MqnB</fullName>
    </alternativeName>
</protein>
<dbReference type="GO" id="GO:0008930">
    <property type="term" value="F:methylthioadenosine nucleosidase activity"/>
    <property type="evidence" value="ECO:0007669"/>
    <property type="project" value="TreeGrafter"/>
</dbReference>
<comment type="function">
    <text evidence="1">Catalyzes the hydrolysis of futalosine (FL) to dehypoxanthine futalosine (DHFL) and hypoxanthine, a step in the biosynthesis of menaquinone (MK, vitamin K2).</text>
</comment>
<keyword evidence="5" id="KW-1185">Reference proteome</keyword>
<organism evidence="4 5">
    <name type="scientific">Actinocatenispora rupis</name>
    <dbReference type="NCBI Taxonomy" id="519421"/>
    <lineage>
        <taxon>Bacteria</taxon>
        <taxon>Bacillati</taxon>
        <taxon>Actinomycetota</taxon>
        <taxon>Actinomycetes</taxon>
        <taxon>Micromonosporales</taxon>
        <taxon>Micromonosporaceae</taxon>
        <taxon>Actinocatenispora</taxon>
    </lineage>
</organism>
<dbReference type="GO" id="GO:0009116">
    <property type="term" value="P:nucleoside metabolic process"/>
    <property type="evidence" value="ECO:0007669"/>
    <property type="project" value="InterPro"/>
</dbReference>
<evidence type="ECO:0000259" key="3">
    <source>
        <dbReference type="Pfam" id="PF01048"/>
    </source>
</evidence>
<dbReference type="EMBL" id="BOMB01000026">
    <property type="protein sequence ID" value="GID13776.1"/>
    <property type="molecule type" value="Genomic_DNA"/>
</dbReference>
<keyword evidence="1 4" id="KW-0378">Hydrolase</keyword>
<reference evidence="4" key="1">
    <citation type="submission" date="2021-01" db="EMBL/GenBank/DDBJ databases">
        <title>Whole genome shotgun sequence of Actinocatenispora rupis NBRC 107355.</title>
        <authorList>
            <person name="Komaki H."/>
            <person name="Tamura T."/>
        </authorList>
    </citation>
    <scope>NUCLEOTIDE SEQUENCE</scope>
    <source>
        <strain evidence="4">NBRC 107355</strain>
    </source>
</reference>
<dbReference type="InterPro" id="IPR019963">
    <property type="entry name" value="FL_hydrolase_MqnB"/>
</dbReference>
<comment type="similarity">
    <text evidence="1">Belongs to the PNP/UDP phosphorylase family. Futalosine hydrolase subfamily.</text>
</comment>
<dbReference type="PANTHER" id="PTHR46832:SF2">
    <property type="entry name" value="FUTALOSINE HYDROLASE"/>
    <property type="match status" value="1"/>
</dbReference>
<dbReference type="AlphaFoldDB" id="A0A8J3NC73"/>
<dbReference type="RefSeq" id="WP_203661193.1">
    <property type="nucleotide sequence ID" value="NZ_BAAAZM010000020.1"/>
</dbReference>